<comment type="caution">
    <text evidence="7">The sequence shown here is derived from an EMBL/GenBank/DDBJ whole genome shotgun (WGS) entry which is preliminary data.</text>
</comment>
<keyword evidence="4" id="KW-0106">Calcium</keyword>
<feature type="domain" description="Sulfatase N-terminal" evidence="6">
    <location>
        <begin position="3"/>
        <end position="94"/>
    </location>
</feature>
<dbReference type="AlphaFoldDB" id="A0A9J6GYT4"/>
<protein>
    <recommendedName>
        <fullName evidence="6">Sulfatase N-terminal domain-containing protein</fullName>
    </recommendedName>
</protein>
<evidence type="ECO:0000256" key="5">
    <source>
        <dbReference type="ARBA" id="ARBA00023180"/>
    </source>
</evidence>
<keyword evidence="3" id="KW-0479">Metal-binding</keyword>
<evidence type="ECO:0000313" key="7">
    <source>
        <dbReference type="EMBL" id="KAH9379961.1"/>
    </source>
</evidence>
<evidence type="ECO:0000313" key="8">
    <source>
        <dbReference type="Proteomes" id="UP000821853"/>
    </source>
</evidence>
<dbReference type="Pfam" id="PF00884">
    <property type="entry name" value="Sulfatase"/>
    <property type="match status" value="1"/>
</dbReference>
<dbReference type="GO" id="GO:0046872">
    <property type="term" value="F:metal ion binding"/>
    <property type="evidence" value="ECO:0007669"/>
    <property type="project" value="UniProtKB-KW"/>
</dbReference>
<dbReference type="PANTHER" id="PTHR10342">
    <property type="entry name" value="ARYLSULFATASE"/>
    <property type="match status" value="1"/>
</dbReference>
<proteinExistence type="inferred from homology"/>
<dbReference type="GO" id="GO:0008484">
    <property type="term" value="F:sulfuric ester hydrolase activity"/>
    <property type="evidence" value="ECO:0007669"/>
    <property type="project" value="InterPro"/>
</dbReference>
<evidence type="ECO:0000256" key="2">
    <source>
        <dbReference type="ARBA" id="ARBA00008779"/>
    </source>
</evidence>
<dbReference type="Gene3D" id="3.40.720.10">
    <property type="entry name" value="Alkaline Phosphatase, subunit A"/>
    <property type="match status" value="1"/>
</dbReference>
<comment type="similarity">
    <text evidence="2">Belongs to the sulfatase family.</text>
</comment>
<evidence type="ECO:0000259" key="6">
    <source>
        <dbReference type="Pfam" id="PF00884"/>
    </source>
</evidence>
<accession>A0A9J6GYT4</accession>
<dbReference type="VEuPathDB" id="VectorBase:HLOH_043364"/>
<comment type="cofactor">
    <cofactor evidence="1">
        <name>Ca(2+)</name>
        <dbReference type="ChEBI" id="CHEBI:29108"/>
    </cofactor>
</comment>
<reference evidence="7 8" key="1">
    <citation type="journal article" date="2020" name="Cell">
        <title>Large-Scale Comparative Analyses of Tick Genomes Elucidate Their Genetic Diversity and Vector Capacities.</title>
        <authorList>
            <consortium name="Tick Genome and Microbiome Consortium (TIGMIC)"/>
            <person name="Jia N."/>
            <person name="Wang J."/>
            <person name="Shi W."/>
            <person name="Du L."/>
            <person name="Sun Y."/>
            <person name="Zhan W."/>
            <person name="Jiang J.F."/>
            <person name="Wang Q."/>
            <person name="Zhang B."/>
            <person name="Ji P."/>
            <person name="Bell-Sakyi L."/>
            <person name="Cui X.M."/>
            <person name="Yuan T.T."/>
            <person name="Jiang B.G."/>
            <person name="Yang W.F."/>
            <person name="Lam T.T."/>
            <person name="Chang Q.C."/>
            <person name="Ding S.J."/>
            <person name="Wang X.J."/>
            <person name="Zhu J.G."/>
            <person name="Ruan X.D."/>
            <person name="Zhao L."/>
            <person name="Wei J.T."/>
            <person name="Ye R.Z."/>
            <person name="Que T.C."/>
            <person name="Du C.H."/>
            <person name="Zhou Y.H."/>
            <person name="Cheng J.X."/>
            <person name="Dai P.F."/>
            <person name="Guo W.B."/>
            <person name="Han X.H."/>
            <person name="Huang E.J."/>
            <person name="Li L.F."/>
            <person name="Wei W."/>
            <person name="Gao Y.C."/>
            <person name="Liu J.Z."/>
            <person name="Shao H.Z."/>
            <person name="Wang X."/>
            <person name="Wang C.C."/>
            <person name="Yang T.C."/>
            <person name="Huo Q.B."/>
            <person name="Li W."/>
            <person name="Chen H.Y."/>
            <person name="Chen S.E."/>
            <person name="Zhou L.G."/>
            <person name="Ni X.B."/>
            <person name="Tian J.H."/>
            <person name="Sheng Y."/>
            <person name="Liu T."/>
            <person name="Pan Y.S."/>
            <person name="Xia L.Y."/>
            <person name="Li J."/>
            <person name="Zhao F."/>
            <person name="Cao W.C."/>
        </authorList>
    </citation>
    <scope>NUCLEOTIDE SEQUENCE [LARGE SCALE GENOMIC DNA]</scope>
    <source>
        <strain evidence="7">HaeL-2018</strain>
    </source>
</reference>
<keyword evidence="5" id="KW-0325">Glycoprotein</keyword>
<organism evidence="7 8">
    <name type="scientific">Haemaphysalis longicornis</name>
    <name type="common">Bush tick</name>
    <dbReference type="NCBI Taxonomy" id="44386"/>
    <lineage>
        <taxon>Eukaryota</taxon>
        <taxon>Metazoa</taxon>
        <taxon>Ecdysozoa</taxon>
        <taxon>Arthropoda</taxon>
        <taxon>Chelicerata</taxon>
        <taxon>Arachnida</taxon>
        <taxon>Acari</taxon>
        <taxon>Parasitiformes</taxon>
        <taxon>Ixodida</taxon>
        <taxon>Ixodoidea</taxon>
        <taxon>Ixodidae</taxon>
        <taxon>Haemaphysalinae</taxon>
        <taxon>Haemaphysalis</taxon>
    </lineage>
</organism>
<name>A0A9J6GYT4_HAELO</name>
<dbReference type="InterPro" id="IPR047115">
    <property type="entry name" value="ARSB"/>
</dbReference>
<dbReference type="InterPro" id="IPR017850">
    <property type="entry name" value="Alkaline_phosphatase_core_sf"/>
</dbReference>
<gene>
    <name evidence="7" type="ORF">HPB48_001412</name>
</gene>
<sequence>MVDTLDQSVGAIVEALFSEGMLENSVVLFMSDNGAPPFGAHSNRGFNWPLRGAKGGLWEGSTRVSSFLWSPFLLKKRRVSQQMVHVIDWLPTLTTRLVRRLFSNKILISSC</sequence>
<dbReference type="OrthoDB" id="103349at2759"/>
<dbReference type="InterPro" id="IPR000917">
    <property type="entry name" value="Sulfatase_N"/>
</dbReference>
<evidence type="ECO:0000256" key="1">
    <source>
        <dbReference type="ARBA" id="ARBA00001913"/>
    </source>
</evidence>
<keyword evidence="8" id="KW-1185">Reference proteome</keyword>
<dbReference type="EMBL" id="JABSTR010000010">
    <property type="protein sequence ID" value="KAH9379961.1"/>
    <property type="molecule type" value="Genomic_DNA"/>
</dbReference>
<evidence type="ECO:0000256" key="4">
    <source>
        <dbReference type="ARBA" id="ARBA00022837"/>
    </source>
</evidence>
<evidence type="ECO:0000256" key="3">
    <source>
        <dbReference type="ARBA" id="ARBA00022723"/>
    </source>
</evidence>
<dbReference type="SUPFAM" id="SSF53649">
    <property type="entry name" value="Alkaline phosphatase-like"/>
    <property type="match status" value="1"/>
</dbReference>
<dbReference type="PANTHER" id="PTHR10342:SF273">
    <property type="entry name" value="RE14504P"/>
    <property type="match status" value="1"/>
</dbReference>
<dbReference type="Proteomes" id="UP000821853">
    <property type="component" value="Chromosome 8"/>
</dbReference>